<dbReference type="InterPro" id="IPR001433">
    <property type="entry name" value="OxRdtase_FAD/NAD-bd"/>
</dbReference>
<proteinExistence type="inferred from homology"/>
<reference evidence="21" key="2">
    <citation type="submission" date="2025-08" db="UniProtKB">
        <authorList>
            <consortium name="Ensembl"/>
        </authorList>
    </citation>
    <scope>IDENTIFICATION</scope>
</reference>
<dbReference type="Ensembl" id="ENSECRT00000010530.1">
    <property type="protein sequence ID" value="ENSECRP00000010360.1"/>
    <property type="gene ID" value="ENSECRG00000006882.1"/>
</dbReference>
<dbReference type="InterPro" id="IPR044944">
    <property type="entry name" value="NOS_dom_3"/>
</dbReference>
<organism evidence="21 22">
    <name type="scientific">Erpetoichthys calabaricus</name>
    <name type="common">Rope fish</name>
    <name type="synonym">Calamoichthys calabaricus</name>
    <dbReference type="NCBI Taxonomy" id="27687"/>
    <lineage>
        <taxon>Eukaryota</taxon>
        <taxon>Metazoa</taxon>
        <taxon>Chordata</taxon>
        <taxon>Craniata</taxon>
        <taxon>Vertebrata</taxon>
        <taxon>Euteleostomi</taxon>
        <taxon>Actinopterygii</taxon>
        <taxon>Polypteriformes</taxon>
        <taxon>Polypteridae</taxon>
        <taxon>Erpetoichthys</taxon>
    </lineage>
</organism>
<evidence type="ECO:0000256" key="4">
    <source>
        <dbReference type="ARBA" id="ARBA00006267"/>
    </source>
</evidence>
<dbReference type="InterPro" id="IPR008254">
    <property type="entry name" value="Flavodoxin/NO_synth"/>
</dbReference>
<evidence type="ECO:0000256" key="18">
    <source>
        <dbReference type="PIRSR" id="PIRSR000333-1"/>
    </source>
</evidence>
<dbReference type="Gene3D" id="3.40.50.360">
    <property type="match status" value="2"/>
</dbReference>
<sequence>SCFSNSIVASLIIRTYSVCRFQNQNIAHLPLYKKNLPCKSKTCHGSIMTPKVLTRGPRSKPVPPEELLVQAIEFINQYYHSFKKPKTEEHLARVEAVTKEIETTGTYQLEVAELVYAAKQAWRNAPRCIGRIQWSNLQVFDARSCTTAQEMFQFICNHIKFASNNGNLRSVITIFPQRTDGKHDFRVWNSQLIRYAGYLMPDGSILGDPVNTEFTQMCIHLGWKPKFGRFDVLPVILQANGEDPELFEIPPDIILEVPMEHPRFDWFQELNLKWYALPAVANMLLEVGGLEFTACPFNGWYMGTEIGVRDFCDSQRYNILEEVGKKMGLETNKLASLWKDQALVEINIAVLHSFQKNNVTIMDHHSASESFMKHMQNEVRLRGGCPADWVWLVPPMSGSITPIFHQEMLNYVLSPYYYYQVDPWITHEWKDEKKKPIKRQIKFKDLARMVFFASYLMHKVMAARVKATILYATETGKSETFARKLNTVLNSALNSRVVCMDDYDFSELETETLVVLITSTFGNGDSPGNGQVARPTALRLLDSSFNSFCAFAHTIDERLRELGAFQIAPTGEGDELCGQEESFATWATTVFKIKETKPHLFYCHAKLPPHLGTGGSQLPSLRADFSQCFLFTALSMLHSKDVFGMKLKSRRNLQSLDSSRSTILLELISTESQDLEYLPGEHLGVFPENQTELVSGIIKRLKDAPPSHQNLRLEVLTQSDQGKCWITDSRLPPCSIQQALTYFLDITTPPSQLLLKKMCQLTCEEGERRQLEKLAKDAETYKDWKDFRSPTLLEVLDEFPSLEITTPFILSQLPPLKPRFYSISSSQDLNPQEIHLTVAVVSYNTQGMSCRFHGRPCLTFCYVQPNTSNFLLPKEPNAPTILVGPGTGIAPFRSFWQQRLHDMEKKGLKTCPMTLVFGCRQSAMDHIYKDEMLDMKRKGVLDEVYTAYSREPDQKKVYVQDILREHLSEKVFTLLYEKKGHIYICGDIRMAQDVAQTLKEILAAKLGKNMEKAEKYLTQLKVSQRPPSKYDISAICLIELEKAHVNQPQIKHLNVNDG</sequence>
<dbReference type="SUPFAM" id="SSF63380">
    <property type="entry name" value="Riboflavin synthase domain-like"/>
    <property type="match status" value="1"/>
</dbReference>
<dbReference type="Pfam" id="PF00258">
    <property type="entry name" value="Flavodoxin_1"/>
    <property type="match status" value="1"/>
</dbReference>
<gene>
    <name evidence="21" type="primary">NOS2</name>
    <name evidence="21" type="synonym">nos2b</name>
</gene>
<evidence type="ECO:0000256" key="14">
    <source>
        <dbReference type="ARBA" id="ARBA00023002"/>
    </source>
</evidence>
<dbReference type="InterPro" id="IPR039261">
    <property type="entry name" value="FNR_nucleotide-bd"/>
</dbReference>
<keyword evidence="6 17" id="KW-0349">Heme</keyword>
<dbReference type="Pfam" id="PF00667">
    <property type="entry name" value="FAD_binding_1"/>
    <property type="match status" value="1"/>
</dbReference>
<evidence type="ECO:0000256" key="10">
    <source>
        <dbReference type="ARBA" id="ARBA00022827"/>
    </source>
</evidence>
<dbReference type="FunFam" id="3.40.50.360:FF:000019">
    <property type="entry name" value="Nitric oxide synthase"/>
    <property type="match status" value="1"/>
</dbReference>
<dbReference type="Pfam" id="PF02898">
    <property type="entry name" value="NO_synthase"/>
    <property type="match status" value="1"/>
</dbReference>
<evidence type="ECO:0000313" key="22">
    <source>
        <dbReference type="Proteomes" id="UP000694620"/>
    </source>
</evidence>
<dbReference type="FunFam" id="3.40.50.80:FF:000003">
    <property type="entry name" value="Nitric oxide synthase"/>
    <property type="match status" value="1"/>
</dbReference>
<dbReference type="SUPFAM" id="SSF52343">
    <property type="entry name" value="Ferredoxin reductase-like, C-terminal NADP-linked domain"/>
    <property type="match status" value="1"/>
</dbReference>
<dbReference type="InterPro" id="IPR029039">
    <property type="entry name" value="Flavoprotein-like_sf"/>
</dbReference>
<dbReference type="Gene3D" id="3.40.50.80">
    <property type="entry name" value="Nucleotide-binding domain of ferredoxin-NADP reductase (FNR) module"/>
    <property type="match status" value="1"/>
</dbReference>
<feature type="domain" description="Flavodoxin-like" evidence="19">
    <location>
        <begin position="467"/>
        <end position="591"/>
    </location>
</feature>
<dbReference type="GO" id="GO:0006809">
    <property type="term" value="P:nitric oxide biosynthetic process"/>
    <property type="evidence" value="ECO:0007669"/>
    <property type="project" value="InterPro"/>
</dbReference>
<dbReference type="PANTHER" id="PTHR43410:SF4">
    <property type="entry name" value="NITRIC OXIDE SYNTHASE"/>
    <property type="match status" value="1"/>
</dbReference>
<dbReference type="Gene3D" id="2.40.30.10">
    <property type="entry name" value="Translation factors"/>
    <property type="match status" value="1"/>
</dbReference>
<accession>A0A8C4S0A6</accession>
<dbReference type="PROSITE" id="PS50902">
    <property type="entry name" value="FLAVODOXIN_LIKE"/>
    <property type="match status" value="1"/>
</dbReference>
<evidence type="ECO:0000256" key="7">
    <source>
        <dbReference type="ARBA" id="ARBA00022630"/>
    </source>
</evidence>
<dbReference type="Gene3D" id="3.90.440.10">
    <property type="entry name" value="Nitric Oxide Synthase,Heme Domain,Chain A domain 2"/>
    <property type="match status" value="1"/>
</dbReference>
<keyword evidence="12 17" id="KW-0521">NADP</keyword>
<keyword evidence="15 17" id="KW-0408">Iron</keyword>
<dbReference type="InterPro" id="IPR044943">
    <property type="entry name" value="NOS_dom_1"/>
</dbReference>
<dbReference type="EC" id="1.14.13.39" evidence="17"/>
<evidence type="ECO:0000256" key="5">
    <source>
        <dbReference type="ARBA" id="ARBA00022490"/>
    </source>
</evidence>
<dbReference type="Gene3D" id="3.90.1230.10">
    <property type="entry name" value="Nitric Oxide Synthase, Chain A, domain 3"/>
    <property type="match status" value="1"/>
</dbReference>
<comment type="similarity">
    <text evidence="4 17">Belongs to the NOS family.</text>
</comment>
<evidence type="ECO:0000313" key="21">
    <source>
        <dbReference type="Ensembl" id="ENSECRP00000010360.1"/>
    </source>
</evidence>
<dbReference type="InterPro" id="IPR003097">
    <property type="entry name" value="CysJ-like_FAD-binding"/>
</dbReference>
<evidence type="ECO:0000256" key="8">
    <source>
        <dbReference type="ARBA" id="ARBA00022643"/>
    </source>
</evidence>
<dbReference type="GO" id="GO:0005516">
    <property type="term" value="F:calmodulin binding"/>
    <property type="evidence" value="ECO:0007669"/>
    <property type="project" value="UniProtKB-KW"/>
</dbReference>
<evidence type="ECO:0000256" key="3">
    <source>
        <dbReference type="ARBA" id="ARBA00004514"/>
    </source>
</evidence>
<keyword evidence="11" id="KW-0862">Zinc</keyword>
<dbReference type="InterPro" id="IPR017927">
    <property type="entry name" value="FAD-bd_FR_type"/>
</dbReference>
<dbReference type="PANTHER" id="PTHR43410">
    <property type="entry name" value="NITRIC OXIDE SYNTHASE OXYGENASE"/>
    <property type="match status" value="1"/>
</dbReference>
<dbReference type="Gene3D" id="6.10.250.410">
    <property type="match status" value="1"/>
</dbReference>
<dbReference type="SUPFAM" id="SSF56512">
    <property type="entry name" value="Nitric oxide (NO) synthase oxygenase domain"/>
    <property type="match status" value="1"/>
</dbReference>
<evidence type="ECO:0000256" key="16">
    <source>
        <dbReference type="ARBA" id="ARBA00047419"/>
    </source>
</evidence>
<evidence type="ECO:0000256" key="17">
    <source>
        <dbReference type="PIRNR" id="PIRNR000333"/>
    </source>
</evidence>
<reference evidence="21" key="1">
    <citation type="submission" date="2021-06" db="EMBL/GenBank/DDBJ databases">
        <authorList>
            <consortium name="Wellcome Sanger Institute Data Sharing"/>
        </authorList>
    </citation>
    <scope>NUCLEOTIDE SEQUENCE [LARGE SCALE GENOMIC DNA]</scope>
</reference>
<evidence type="ECO:0000256" key="2">
    <source>
        <dbReference type="ARBA" id="ARBA00001970"/>
    </source>
</evidence>
<comment type="cofactor">
    <cofactor evidence="2 17">
        <name>heme b</name>
        <dbReference type="ChEBI" id="CHEBI:60344"/>
    </cofactor>
</comment>
<name>A0A8C4S0A6_ERPCA</name>
<keyword evidence="9 17" id="KW-0479">Metal-binding</keyword>
<dbReference type="AlphaFoldDB" id="A0A8C4S0A6"/>
<dbReference type="GO" id="GO:0050661">
    <property type="term" value="F:NADP binding"/>
    <property type="evidence" value="ECO:0007669"/>
    <property type="project" value="InterPro"/>
</dbReference>
<dbReference type="InterPro" id="IPR012144">
    <property type="entry name" value="NOS_euk"/>
</dbReference>
<evidence type="ECO:0000256" key="15">
    <source>
        <dbReference type="ARBA" id="ARBA00023004"/>
    </source>
</evidence>
<evidence type="ECO:0000256" key="1">
    <source>
        <dbReference type="ARBA" id="ARBA00001950"/>
    </source>
</evidence>
<dbReference type="CDD" id="cd00795">
    <property type="entry name" value="NOS_oxygenase_euk"/>
    <property type="match status" value="1"/>
</dbReference>
<dbReference type="GO" id="GO:0050660">
    <property type="term" value="F:flavin adenine dinucleotide binding"/>
    <property type="evidence" value="ECO:0007669"/>
    <property type="project" value="InterPro"/>
</dbReference>
<dbReference type="GO" id="GO:0005829">
    <property type="term" value="C:cytosol"/>
    <property type="evidence" value="ECO:0007669"/>
    <property type="project" value="UniProtKB-SubCell"/>
</dbReference>
<dbReference type="GO" id="GO:0004517">
    <property type="term" value="F:nitric-oxide synthase activity"/>
    <property type="evidence" value="ECO:0007669"/>
    <property type="project" value="UniProtKB-EC"/>
</dbReference>
<dbReference type="SUPFAM" id="SSF52218">
    <property type="entry name" value="Flavoproteins"/>
    <property type="match status" value="1"/>
</dbReference>
<dbReference type="FunFam" id="3.90.440.10:FF:000005">
    <property type="entry name" value="Nitric oxide synthase, inducible"/>
    <property type="match status" value="1"/>
</dbReference>
<dbReference type="PROSITE" id="PS60001">
    <property type="entry name" value="NOS"/>
    <property type="match status" value="1"/>
</dbReference>
<evidence type="ECO:0000259" key="20">
    <source>
        <dbReference type="PROSITE" id="PS51384"/>
    </source>
</evidence>
<dbReference type="FunFam" id="1.20.990.10:FF:000002">
    <property type="entry name" value="Nitric oxide synthase"/>
    <property type="match status" value="1"/>
</dbReference>
<comment type="cofactor">
    <cofactor evidence="17">
        <name>FAD</name>
        <dbReference type="ChEBI" id="CHEBI:57692"/>
    </cofactor>
    <text evidence="17">Binds 1 FAD.</text>
</comment>
<keyword evidence="8 17" id="KW-0288">FMN</keyword>
<dbReference type="Pfam" id="PF00175">
    <property type="entry name" value="NAD_binding_1"/>
    <property type="match status" value="1"/>
</dbReference>
<comment type="cofactor">
    <cofactor evidence="17">
        <name>FMN</name>
        <dbReference type="ChEBI" id="CHEBI:58210"/>
    </cofactor>
    <text evidence="17">Binds 1 FMN.</text>
</comment>
<dbReference type="FunFam" id="3.90.1230.10:FF:000001">
    <property type="entry name" value="Nitric oxide synthase, brain"/>
    <property type="match status" value="1"/>
</dbReference>
<keyword evidence="7" id="KW-0285">Flavoprotein</keyword>
<evidence type="ECO:0000256" key="13">
    <source>
        <dbReference type="ARBA" id="ARBA00022860"/>
    </source>
</evidence>
<dbReference type="InterPro" id="IPR001709">
    <property type="entry name" value="Flavoprot_Pyr_Nucl_cyt_Rdtase"/>
</dbReference>
<dbReference type="GO" id="GO:0046872">
    <property type="term" value="F:metal ion binding"/>
    <property type="evidence" value="ECO:0007669"/>
    <property type="project" value="UniProtKB-KW"/>
</dbReference>
<evidence type="ECO:0000256" key="12">
    <source>
        <dbReference type="ARBA" id="ARBA00022857"/>
    </source>
</evidence>
<keyword evidence="13 17" id="KW-0112">Calmodulin-binding</keyword>
<comment type="function">
    <text evidence="17">Produces nitric oxide (NO) which is a messenger molecule with diverse functions.</text>
</comment>
<dbReference type="InterPro" id="IPR017938">
    <property type="entry name" value="Riboflavin_synthase-like_b-brl"/>
</dbReference>
<comment type="catalytic activity">
    <reaction evidence="16">
        <text>2 L-arginine + 3 NADPH + 4 O2 + H(+) = 2 L-citrulline + 2 nitric oxide + 3 NADP(+) + 4 H2O</text>
        <dbReference type="Rhea" id="RHEA:19897"/>
        <dbReference type="ChEBI" id="CHEBI:15377"/>
        <dbReference type="ChEBI" id="CHEBI:15378"/>
        <dbReference type="ChEBI" id="CHEBI:15379"/>
        <dbReference type="ChEBI" id="CHEBI:16480"/>
        <dbReference type="ChEBI" id="CHEBI:32682"/>
        <dbReference type="ChEBI" id="CHEBI:57743"/>
        <dbReference type="ChEBI" id="CHEBI:57783"/>
        <dbReference type="ChEBI" id="CHEBI:58349"/>
        <dbReference type="EC" id="1.14.13.39"/>
    </reaction>
    <physiologicalReaction direction="left-to-right" evidence="16">
        <dbReference type="Rhea" id="RHEA:19898"/>
    </physiologicalReaction>
</comment>
<dbReference type="InterPro" id="IPR050607">
    <property type="entry name" value="NOS"/>
</dbReference>
<dbReference type="Gene3D" id="1.20.990.10">
    <property type="entry name" value="NADPH-cytochrome p450 Reductase, Chain A, domain 3"/>
    <property type="match status" value="1"/>
</dbReference>
<dbReference type="InterPro" id="IPR001094">
    <property type="entry name" value="Flavdoxin-like"/>
</dbReference>
<feature type="binding site" description="axial binding residue" evidence="18">
    <location>
        <position position="128"/>
    </location>
    <ligand>
        <name>heme b</name>
        <dbReference type="ChEBI" id="CHEBI:60344"/>
    </ligand>
    <ligandPart>
        <name>Fe</name>
        <dbReference type="ChEBI" id="CHEBI:18248"/>
    </ligandPart>
</feature>
<dbReference type="InterPro" id="IPR004030">
    <property type="entry name" value="NOS_N"/>
</dbReference>
<dbReference type="Gene3D" id="3.90.340.10">
    <property type="entry name" value="Nitric Oxide Synthase, Chain A, domain 1"/>
    <property type="match status" value="1"/>
</dbReference>
<evidence type="ECO:0000259" key="19">
    <source>
        <dbReference type="PROSITE" id="PS50902"/>
    </source>
</evidence>
<comment type="cofactor">
    <cofactor evidence="1">
        <name>(6R)-L-erythro-5,6,7,8-tetrahydrobiopterin</name>
        <dbReference type="ChEBI" id="CHEBI:59560"/>
    </cofactor>
</comment>
<dbReference type="InterPro" id="IPR036119">
    <property type="entry name" value="NOS_N_sf"/>
</dbReference>
<feature type="domain" description="FAD-binding FR-type" evidence="20">
    <location>
        <begin position="640"/>
        <end position="898"/>
    </location>
</feature>
<dbReference type="GO" id="GO:0010181">
    <property type="term" value="F:FMN binding"/>
    <property type="evidence" value="ECO:0007669"/>
    <property type="project" value="InterPro"/>
</dbReference>
<dbReference type="GeneTree" id="ENSGT00940000159752"/>
<dbReference type="GO" id="GO:0020037">
    <property type="term" value="F:heme binding"/>
    <property type="evidence" value="ECO:0007669"/>
    <property type="project" value="InterPro"/>
</dbReference>
<dbReference type="Proteomes" id="UP000694620">
    <property type="component" value="Chromosome 8"/>
</dbReference>
<evidence type="ECO:0000256" key="11">
    <source>
        <dbReference type="ARBA" id="ARBA00022833"/>
    </source>
</evidence>
<comment type="subcellular location">
    <subcellularLocation>
        <location evidence="3">Cytoplasm</location>
        <location evidence="3">Cytosol</location>
    </subcellularLocation>
</comment>
<keyword evidence="14 17" id="KW-0560">Oxidoreductase</keyword>
<keyword evidence="10 17" id="KW-0274">FAD</keyword>
<dbReference type="PRINTS" id="PR00369">
    <property type="entry name" value="FLAVODOXIN"/>
</dbReference>
<dbReference type="PIRSF" id="PIRSF000333">
    <property type="entry name" value="NOS"/>
    <property type="match status" value="1"/>
</dbReference>
<evidence type="ECO:0000256" key="9">
    <source>
        <dbReference type="ARBA" id="ARBA00022723"/>
    </source>
</evidence>
<dbReference type="InterPro" id="IPR023173">
    <property type="entry name" value="NADPH_Cyt_P450_Rdtase_alpha"/>
</dbReference>
<dbReference type="PRINTS" id="PR00371">
    <property type="entry name" value="FPNCR"/>
</dbReference>
<keyword evidence="5" id="KW-0963">Cytoplasm</keyword>
<dbReference type="InterPro" id="IPR044940">
    <property type="entry name" value="NOS_dom_2"/>
</dbReference>
<reference evidence="21" key="3">
    <citation type="submission" date="2025-09" db="UniProtKB">
        <authorList>
            <consortium name="Ensembl"/>
        </authorList>
    </citation>
    <scope>IDENTIFICATION</scope>
</reference>
<protein>
    <recommendedName>
        <fullName evidence="17">Nitric oxide synthase</fullName>
        <ecNumber evidence="17">1.14.13.39</ecNumber>
    </recommendedName>
</protein>
<evidence type="ECO:0000256" key="6">
    <source>
        <dbReference type="ARBA" id="ARBA00022617"/>
    </source>
</evidence>
<keyword evidence="22" id="KW-1185">Reference proteome</keyword>
<dbReference type="PROSITE" id="PS51384">
    <property type="entry name" value="FAD_FR"/>
    <property type="match status" value="1"/>
</dbReference>